<dbReference type="OrthoDB" id="6077919at2759"/>
<evidence type="ECO:0000256" key="9">
    <source>
        <dbReference type="SAM" id="MobiDB-lite"/>
    </source>
</evidence>
<keyword evidence="6" id="KW-0804">Transcription</keyword>
<feature type="compositionally biased region" description="Polar residues" evidence="9">
    <location>
        <begin position="28"/>
        <end position="38"/>
    </location>
</feature>
<organism evidence="11 12">
    <name type="scientific">Leucocoprinus leucothites</name>
    <dbReference type="NCBI Taxonomy" id="201217"/>
    <lineage>
        <taxon>Eukaryota</taxon>
        <taxon>Fungi</taxon>
        <taxon>Dikarya</taxon>
        <taxon>Basidiomycota</taxon>
        <taxon>Agaricomycotina</taxon>
        <taxon>Agaricomycetes</taxon>
        <taxon>Agaricomycetidae</taxon>
        <taxon>Agaricales</taxon>
        <taxon>Agaricineae</taxon>
        <taxon>Agaricaceae</taxon>
        <taxon>Leucocoprinus</taxon>
    </lineage>
</organism>
<reference evidence="11 12" key="1">
    <citation type="journal article" date="2020" name="ISME J.">
        <title>Uncovering the hidden diversity of litter-decomposition mechanisms in mushroom-forming fungi.</title>
        <authorList>
            <person name="Floudas D."/>
            <person name="Bentzer J."/>
            <person name="Ahren D."/>
            <person name="Johansson T."/>
            <person name="Persson P."/>
            <person name="Tunlid A."/>
        </authorList>
    </citation>
    <scope>NUCLEOTIDE SEQUENCE [LARGE SCALE GENOMIC DNA]</scope>
    <source>
        <strain evidence="11 12">CBS 146.42</strain>
    </source>
</reference>
<dbReference type="InterPro" id="IPR013087">
    <property type="entry name" value="Znf_C2H2_type"/>
</dbReference>
<evidence type="ECO:0000256" key="3">
    <source>
        <dbReference type="ARBA" id="ARBA00022737"/>
    </source>
</evidence>
<dbReference type="GO" id="GO:0008270">
    <property type="term" value="F:zinc ion binding"/>
    <property type="evidence" value="ECO:0007669"/>
    <property type="project" value="UniProtKB-KW"/>
</dbReference>
<comment type="caution">
    <text evidence="11">The sequence shown here is derived from an EMBL/GenBank/DDBJ whole genome shotgun (WGS) entry which is preliminary data.</text>
</comment>
<comment type="subcellular location">
    <subcellularLocation>
        <location evidence="1">Nucleus</location>
    </subcellularLocation>
</comment>
<dbReference type="SUPFAM" id="SSF57667">
    <property type="entry name" value="beta-beta-alpha zinc fingers"/>
    <property type="match status" value="1"/>
</dbReference>
<keyword evidence="7" id="KW-0539">Nucleus</keyword>
<dbReference type="SMART" id="SM00355">
    <property type="entry name" value="ZnF_C2H2"/>
    <property type="match status" value="2"/>
</dbReference>
<evidence type="ECO:0000256" key="7">
    <source>
        <dbReference type="ARBA" id="ARBA00023242"/>
    </source>
</evidence>
<feature type="domain" description="C2H2-type" evidence="10">
    <location>
        <begin position="236"/>
        <end position="265"/>
    </location>
</feature>
<protein>
    <recommendedName>
        <fullName evidence="10">C2H2-type domain-containing protein</fullName>
    </recommendedName>
</protein>
<dbReference type="PROSITE" id="PS50157">
    <property type="entry name" value="ZINC_FINGER_C2H2_2"/>
    <property type="match status" value="2"/>
</dbReference>
<evidence type="ECO:0000256" key="1">
    <source>
        <dbReference type="ARBA" id="ARBA00004123"/>
    </source>
</evidence>
<dbReference type="AlphaFoldDB" id="A0A8H5GEW4"/>
<dbReference type="Gene3D" id="3.30.160.60">
    <property type="entry name" value="Classic Zinc Finger"/>
    <property type="match status" value="2"/>
</dbReference>
<feature type="compositionally biased region" description="Low complexity" evidence="9">
    <location>
        <begin position="43"/>
        <end position="56"/>
    </location>
</feature>
<dbReference type="PANTHER" id="PTHR24399:SF70">
    <property type="entry name" value="C2H2-TYPE DOMAIN-CONTAINING PROTEIN"/>
    <property type="match status" value="1"/>
</dbReference>
<dbReference type="InterPro" id="IPR036236">
    <property type="entry name" value="Znf_C2H2_sf"/>
</dbReference>
<evidence type="ECO:0000259" key="10">
    <source>
        <dbReference type="PROSITE" id="PS50157"/>
    </source>
</evidence>
<feature type="region of interest" description="Disordered" evidence="9">
    <location>
        <begin position="1"/>
        <end position="208"/>
    </location>
</feature>
<evidence type="ECO:0000256" key="2">
    <source>
        <dbReference type="ARBA" id="ARBA00022723"/>
    </source>
</evidence>
<keyword evidence="5" id="KW-0805">Transcription regulation</keyword>
<evidence type="ECO:0000256" key="4">
    <source>
        <dbReference type="ARBA" id="ARBA00022833"/>
    </source>
</evidence>
<feature type="compositionally biased region" description="Acidic residues" evidence="9">
    <location>
        <begin position="185"/>
        <end position="195"/>
    </location>
</feature>
<dbReference type="GO" id="GO:0000978">
    <property type="term" value="F:RNA polymerase II cis-regulatory region sequence-specific DNA binding"/>
    <property type="evidence" value="ECO:0007669"/>
    <property type="project" value="TreeGrafter"/>
</dbReference>
<feature type="compositionally biased region" description="Basic and acidic residues" evidence="9">
    <location>
        <begin position="359"/>
        <end position="369"/>
    </location>
</feature>
<evidence type="ECO:0000313" key="11">
    <source>
        <dbReference type="EMBL" id="KAF5363707.1"/>
    </source>
</evidence>
<keyword evidence="2" id="KW-0479">Metal-binding</keyword>
<proteinExistence type="predicted"/>
<feature type="region of interest" description="Disordered" evidence="9">
    <location>
        <begin position="258"/>
        <end position="310"/>
    </location>
</feature>
<keyword evidence="8" id="KW-0863">Zinc-finger</keyword>
<dbReference type="PROSITE" id="PS00028">
    <property type="entry name" value="ZINC_FINGER_C2H2_1"/>
    <property type="match status" value="2"/>
</dbReference>
<dbReference type="Proteomes" id="UP000559027">
    <property type="component" value="Unassembled WGS sequence"/>
</dbReference>
<keyword evidence="3" id="KW-0677">Repeat</keyword>
<keyword evidence="12" id="KW-1185">Reference proteome</keyword>
<evidence type="ECO:0000313" key="12">
    <source>
        <dbReference type="Proteomes" id="UP000559027"/>
    </source>
</evidence>
<dbReference type="GO" id="GO:0005654">
    <property type="term" value="C:nucleoplasm"/>
    <property type="evidence" value="ECO:0007669"/>
    <property type="project" value="TreeGrafter"/>
</dbReference>
<name>A0A8H5GEW4_9AGAR</name>
<sequence length="517" mass="56877">MSSKPRTTEPPVSLPSIHELFPEHLMHSPQTQGSSRTHPTVPHSSQRHTSSTASSHYRPRAQPPPFSHSSEEAPRAVVGQNYHYASYYPNDDYAHHPRATFAPRPLGAPHVSGPPAEGPSNYPMSRQMPLPHHRDNDQHGRSGHPVVSIPSSLSERPPKSQDPNSYPGAHSITHAGSPHAPPPLDDPENLTDDDTPSNGAPSGIPRKHICPICHKAFNRPSSLKIHYNTHTGATPFRCPWPKCGREFNVNSNMRRHYRNHTTNANQESQDDGARRRRRRSSASSPNPPPSVPVIHQSAGETEPQRQSSPVLRHHATNPLQYDVASSRSPDAPHQYTRYRVYDYTKDHDHAGMDVDTGMDEYHVSEDPHRSSHLPVPVMRASQALVEPRGSEHSTSRYLEAPPSQPQRTLHHHHSHSSTSSSSMRIRALTPGSSFHSSSPSPSPSPSVSSNASPFNSPPPSTLTSPANSPAMLPRTGTHAAGQQQYQYSPSMPYLRSAGDPHVSTALRPAFNARSTRQ</sequence>
<feature type="domain" description="C2H2-type" evidence="10">
    <location>
        <begin position="208"/>
        <end position="235"/>
    </location>
</feature>
<evidence type="ECO:0000256" key="5">
    <source>
        <dbReference type="ARBA" id="ARBA00023015"/>
    </source>
</evidence>
<dbReference type="PANTHER" id="PTHR24399">
    <property type="entry name" value="ZINC FINGER AND BTB DOMAIN-CONTAINING"/>
    <property type="match status" value="1"/>
</dbReference>
<dbReference type="Pfam" id="PF00096">
    <property type="entry name" value="zf-C2H2"/>
    <property type="match status" value="2"/>
</dbReference>
<evidence type="ECO:0000256" key="8">
    <source>
        <dbReference type="PROSITE-ProRule" id="PRU00042"/>
    </source>
</evidence>
<feature type="region of interest" description="Disordered" evidence="9">
    <location>
        <begin position="351"/>
        <end position="517"/>
    </location>
</feature>
<feature type="compositionally biased region" description="Low complexity" evidence="9">
    <location>
        <begin position="430"/>
        <end position="454"/>
    </location>
</feature>
<accession>A0A8H5GEW4</accession>
<keyword evidence="4" id="KW-0862">Zinc</keyword>
<gene>
    <name evidence="11" type="ORF">D9756_001126</name>
</gene>
<dbReference type="EMBL" id="JAACJO010000001">
    <property type="protein sequence ID" value="KAF5363707.1"/>
    <property type="molecule type" value="Genomic_DNA"/>
</dbReference>
<dbReference type="GO" id="GO:0001227">
    <property type="term" value="F:DNA-binding transcription repressor activity, RNA polymerase II-specific"/>
    <property type="evidence" value="ECO:0007669"/>
    <property type="project" value="TreeGrafter"/>
</dbReference>
<evidence type="ECO:0000256" key="6">
    <source>
        <dbReference type="ARBA" id="ARBA00023163"/>
    </source>
</evidence>